<evidence type="ECO:0000313" key="1">
    <source>
        <dbReference type="EMBL" id="VXC69153.1"/>
    </source>
</evidence>
<name>A0AAX3JDE6_9GAMM</name>
<evidence type="ECO:0008006" key="3">
    <source>
        <dbReference type="Google" id="ProtNLM"/>
    </source>
</evidence>
<sequence>MLPLPGGFIKPQRTQGVVLKLAWCGTEGFYHEPGRLSAESKQQTRVGRQVCITKFYSPYPDS</sequence>
<comment type="caution">
    <text evidence="1">The sequence shown here is derived from an EMBL/GenBank/DDBJ whole genome shotgun (WGS) entry which is preliminary data.</text>
</comment>
<organism evidence="1 2">
    <name type="scientific">Pantoea brenneri</name>
    <dbReference type="NCBI Taxonomy" id="472694"/>
    <lineage>
        <taxon>Bacteria</taxon>
        <taxon>Pseudomonadati</taxon>
        <taxon>Pseudomonadota</taxon>
        <taxon>Gammaproteobacteria</taxon>
        <taxon>Enterobacterales</taxon>
        <taxon>Erwiniaceae</taxon>
        <taxon>Pantoea</taxon>
    </lineage>
</organism>
<dbReference type="EMBL" id="CABWMH010000056">
    <property type="protein sequence ID" value="VXC69153.1"/>
    <property type="molecule type" value="Genomic_DNA"/>
</dbReference>
<gene>
    <name evidence="1" type="ORF">PANT111_90213</name>
</gene>
<dbReference type="Proteomes" id="UP000433737">
    <property type="component" value="Unassembled WGS sequence"/>
</dbReference>
<accession>A0AAX3JDE6</accession>
<dbReference type="AlphaFoldDB" id="A0AAX3JDE6"/>
<protein>
    <recommendedName>
        <fullName evidence="3">Transposase</fullName>
    </recommendedName>
</protein>
<evidence type="ECO:0000313" key="2">
    <source>
        <dbReference type="Proteomes" id="UP000433737"/>
    </source>
</evidence>
<reference evidence="1 2" key="1">
    <citation type="submission" date="2019-10" db="EMBL/GenBank/DDBJ databases">
        <authorList>
            <person name="Karimi E."/>
        </authorList>
    </citation>
    <scope>NUCLEOTIDE SEQUENCE [LARGE SCALE GENOMIC DNA]</scope>
    <source>
        <strain evidence="1">Pantoea sp. 111</strain>
    </source>
</reference>
<proteinExistence type="predicted"/>